<reference evidence="3" key="1">
    <citation type="submission" date="2002-12" db="EMBL/GenBank/DDBJ databases">
        <title>Complete genome sequence of Vibrio vulnificus CMCP6.</title>
        <authorList>
            <person name="Rhee J.H."/>
            <person name="Kim S.Y."/>
            <person name="Chung S.S."/>
            <person name="Kim J.J."/>
            <person name="Moon Y.H."/>
            <person name="Jeong H."/>
            <person name="Choy H.E."/>
        </authorList>
    </citation>
    <scope>NUCLEOTIDE SEQUENCE [LARGE SCALE GENOMIC DNA]</scope>
    <source>
        <strain evidence="3">CMCP6</strain>
    </source>
</reference>
<protein>
    <submittedName>
        <fullName evidence="2">Ribosomal S7-like protein</fullName>
    </submittedName>
</protein>
<dbReference type="AlphaFoldDB" id="A0A3Q0L2N1"/>
<proteinExistence type="predicted"/>
<reference evidence="2 3" key="2">
    <citation type="journal article" date="2003" name="Infect. Immun.">
        <title>Characterization and pathogenic significance of Vibrio vulnificus antigens preferentially expressed in septicemic patients.</title>
        <authorList>
            <person name="Kim Y.R."/>
            <person name="Lee S.E."/>
            <person name="Kim C.M."/>
            <person name="Kim S.Y."/>
            <person name="Shin E.K."/>
            <person name="Shin D.H."/>
            <person name="Chung S.S."/>
            <person name="Choy H.E."/>
            <person name="Progulske-Fox A."/>
            <person name="Hillman J.D."/>
            <person name="Handfield M."/>
            <person name="Rhee J.H."/>
        </authorList>
    </citation>
    <scope>NUCLEOTIDE SEQUENCE [LARGE SCALE GENOMIC DNA]</scope>
    <source>
        <strain evidence="2 3">CMCP6</strain>
    </source>
</reference>
<evidence type="ECO:0000313" key="3">
    <source>
        <dbReference type="Proteomes" id="UP000002275"/>
    </source>
</evidence>
<evidence type="ECO:0000256" key="1">
    <source>
        <dbReference type="SAM" id="MobiDB-lite"/>
    </source>
</evidence>
<sequence>MKCQKRATVLAIRWIPAFARMTKIRKEKAELSSAAKNKKLSTPPPRHQLSFPRMRGSIHPHAPDAAFGNTLTATDNNESEASSNTDNEVLKPSHGARYTVGPRVREDDGVRELIRTTSNTNNKVLKPSHSARYTMGPRVREDDGVRELIRTTSNTNNKALKPSYSARYPMGPRVREDDKNKKRKSRAKFSSKEQKTQHTAATPPTVIPAHAGIHSSTRARSRVWKYTHRNRQRRKRNQQQQ</sequence>
<reference evidence="2 3" key="3">
    <citation type="journal article" date="2011" name="Mol. Syst. Biol.">
        <title>Integrative genome-scale metabolic analysis of Vibrio vulnificus for drug targeting and discovery.</title>
        <authorList>
            <person name="Kim H.U."/>
            <person name="Kim S.Y."/>
            <person name="Jeong H."/>
            <person name="Kim T.Y."/>
            <person name="Kim J.J."/>
            <person name="Choy H.E."/>
            <person name="Yi K.Y."/>
            <person name="Rhee J.H."/>
            <person name="Lee S.Y."/>
        </authorList>
    </citation>
    <scope>NUCLEOTIDE SEQUENCE [LARGE SCALE GENOMIC DNA]</scope>
    <source>
        <strain evidence="2 3">CMCP6</strain>
    </source>
</reference>
<dbReference type="Proteomes" id="UP000002275">
    <property type="component" value="Chromosome I"/>
</dbReference>
<organism evidence="2 3">
    <name type="scientific">Vibrio vulnificus (strain CMCP6)</name>
    <dbReference type="NCBI Taxonomy" id="216895"/>
    <lineage>
        <taxon>Bacteria</taxon>
        <taxon>Pseudomonadati</taxon>
        <taxon>Pseudomonadota</taxon>
        <taxon>Gammaproteobacteria</taxon>
        <taxon>Vibrionales</taxon>
        <taxon>Vibrionaceae</taxon>
        <taxon>Vibrio</taxon>
    </lineage>
</organism>
<accession>A0A3Q0L2N1</accession>
<feature type="region of interest" description="Disordered" evidence="1">
    <location>
        <begin position="29"/>
        <end position="94"/>
    </location>
</feature>
<gene>
    <name evidence="2" type="ordered locus">VV1_0790</name>
</gene>
<dbReference type="EMBL" id="AE016795">
    <property type="protein sequence ID" value="AAO09294.1"/>
    <property type="molecule type" value="Genomic_DNA"/>
</dbReference>
<dbReference type="KEGG" id="vvu:VV1_0790"/>
<evidence type="ECO:0000313" key="2">
    <source>
        <dbReference type="EMBL" id="AAO09294.1"/>
    </source>
</evidence>
<feature type="region of interest" description="Disordered" evidence="1">
    <location>
        <begin position="152"/>
        <end position="241"/>
    </location>
</feature>
<name>A0A3Q0L2N1_VIBVU</name>
<feature type="compositionally biased region" description="Polar residues" evidence="1">
    <location>
        <begin position="69"/>
        <end position="87"/>
    </location>
</feature>
<feature type="compositionally biased region" description="Basic residues" evidence="1">
    <location>
        <begin position="217"/>
        <end position="241"/>
    </location>
</feature>